<evidence type="ECO:0000256" key="1">
    <source>
        <dbReference type="SAM" id="MobiDB-lite"/>
    </source>
</evidence>
<reference evidence="2 3" key="1">
    <citation type="journal article" date="2019" name="Commun. Biol.">
        <title>The bagworm genome reveals a unique fibroin gene that provides high tensile strength.</title>
        <authorList>
            <person name="Kono N."/>
            <person name="Nakamura H."/>
            <person name="Ohtoshi R."/>
            <person name="Tomita M."/>
            <person name="Numata K."/>
            <person name="Arakawa K."/>
        </authorList>
    </citation>
    <scope>NUCLEOTIDE SEQUENCE [LARGE SCALE GENOMIC DNA]</scope>
</reference>
<accession>A0A4C1VU69</accession>
<gene>
    <name evidence="2" type="ORF">EVAR_86862_1</name>
</gene>
<dbReference type="Proteomes" id="UP000299102">
    <property type="component" value="Unassembled WGS sequence"/>
</dbReference>
<feature type="region of interest" description="Disordered" evidence="1">
    <location>
        <begin position="141"/>
        <end position="162"/>
    </location>
</feature>
<dbReference type="EMBL" id="BGZK01000407">
    <property type="protein sequence ID" value="GBP41892.1"/>
    <property type="molecule type" value="Genomic_DNA"/>
</dbReference>
<sequence>MLSYITSVLTSIEFHIDPPPRQSASRDPVYGPTTNFTQSQHRNKLAFEAQSAQQRRGVSDRIRGAVQATAQVSTIHGFESGGRRRLVVPFVGDSCAGRTVVHRRAIRTIRKKYRERKSRNLRVAKVSREYSKLREVTARLVPTRGLPHDTPSRSNPSNAKAF</sequence>
<evidence type="ECO:0000313" key="3">
    <source>
        <dbReference type="Proteomes" id="UP000299102"/>
    </source>
</evidence>
<organism evidence="2 3">
    <name type="scientific">Eumeta variegata</name>
    <name type="common">Bagworm moth</name>
    <name type="synonym">Eumeta japonica</name>
    <dbReference type="NCBI Taxonomy" id="151549"/>
    <lineage>
        <taxon>Eukaryota</taxon>
        <taxon>Metazoa</taxon>
        <taxon>Ecdysozoa</taxon>
        <taxon>Arthropoda</taxon>
        <taxon>Hexapoda</taxon>
        <taxon>Insecta</taxon>
        <taxon>Pterygota</taxon>
        <taxon>Neoptera</taxon>
        <taxon>Endopterygota</taxon>
        <taxon>Lepidoptera</taxon>
        <taxon>Glossata</taxon>
        <taxon>Ditrysia</taxon>
        <taxon>Tineoidea</taxon>
        <taxon>Psychidae</taxon>
        <taxon>Oiketicinae</taxon>
        <taxon>Eumeta</taxon>
    </lineage>
</organism>
<evidence type="ECO:0000313" key="2">
    <source>
        <dbReference type="EMBL" id="GBP41892.1"/>
    </source>
</evidence>
<keyword evidence="3" id="KW-1185">Reference proteome</keyword>
<proteinExistence type="predicted"/>
<name>A0A4C1VU69_EUMVA</name>
<feature type="compositionally biased region" description="Polar residues" evidence="1">
    <location>
        <begin position="152"/>
        <end position="162"/>
    </location>
</feature>
<dbReference type="AlphaFoldDB" id="A0A4C1VU69"/>
<comment type="caution">
    <text evidence="2">The sequence shown here is derived from an EMBL/GenBank/DDBJ whole genome shotgun (WGS) entry which is preliminary data.</text>
</comment>
<protein>
    <submittedName>
        <fullName evidence="2">Uncharacterized protein</fullName>
    </submittedName>
</protein>